<sequence precursor="true">MKKLLMICGMLFCVITFAHAQGGNRNGTPEERATKSTAQLTEKLTLTADQQTKIHDILLDQNTQMNKARAAAGDDRKAVRTKMMTLMQGNNEKIKAILTDDQKKAYATFLEERRTAMKNRMGGQGTGQPAENQ</sequence>
<proteinExistence type="predicted"/>
<dbReference type="EMBL" id="CP014504">
    <property type="protein sequence ID" value="AMP97076.1"/>
    <property type="molecule type" value="Genomic_DNA"/>
</dbReference>
<gene>
    <name evidence="2" type="ORF">AY601_0105</name>
</gene>
<dbReference type="RefSeq" id="WP_068395154.1">
    <property type="nucleotide sequence ID" value="NZ_CP014504.1"/>
</dbReference>
<evidence type="ECO:0000313" key="2">
    <source>
        <dbReference type="EMBL" id="AMP97076.1"/>
    </source>
</evidence>
<evidence type="ECO:0008006" key="4">
    <source>
        <dbReference type="Google" id="ProtNLM"/>
    </source>
</evidence>
<accession>A0A127V6X4</accession>
<keyword evidence="3" id="KW-1185">Reference proteome</keyword>
<reference evidence="2 3" key="1">
    <citation type="submission" date="2016-03" db="EMBL/GenBank/DDBJ databases">
        <title>Complete genome sequence of Pedobacter cryoconitis PAMC 27485.</title>
        <authorList>
            <person name="Lee J."/>
            <person name="Kim O.-S."/>
        </authorList>
    </citation>
    <scope>NUCLEOTIDE SEQUENCE [LARGE SCALE GENOMIC DNA]</scope>
    <source>
        <strain evidence="2 3">PAMC 27485</strain>
    </source>
</reference>
<keyword evidence="1" id="KW-0732">Signal</keyword>
<evidence type="ECO:0000313" key="3">
    <source>
        <dbReference type="Proteomes" id="UP000071561"/>
    </source>
</evidence>
<dbReference type="OrthoDB" id="798005at2"/>
<name>A0A127V6X4_9SPHI</name>
<feature type="chain" id="PRO_5007280142" description="Spy/CpxP family protein refolding chaperone" evidence="1">
    <location>
        <begin position="21"/>
        <end position="133"/>
    </location>
</feature>
<dbReference type="Proteomes" id="UP000071561">
    <property type="component" value="Chromosome"/>
</dbReference>
<organism evidence="2 3">
    <name type="scientific">Pedobacter cryoconitis</name>
    <dbReference type="NCBI Taxonomy" id="188932"/>
    <lineage>
        <taxon>Bacteria</taxon>
        <taxon>Pseudomonadati</taxon>
        <taxon>Bacteroidota</taxon>
        <taxon>Sphingobacteriia</taxon>
        <taxon>Sphingobacteriales</taxon>
        <taxon>Sphingobacteriaceae</taxon>
        <taxon>Pedobacter</taxon>
    </lineage>
</organism>
<dbReference type="AlphaFoldDB" id="A0A127V6X4"/>
<protein>
    <recommendedName>
        <fullName evidence="4">Spy/CpxP family protein refolding chaperone</fullName>
    </recommendedName>
</protein>
<dbReference type="KEGG" id="pcm:AY601_0105"/>
<feature type="signal peptide" evidence="1">
    <location>
        <begin position="1"/>
        <end position="20"/>
    </location>
</feature>
<dbReference type="PATRIC" id="fig|188932.3.peg.103"/>
<evidence type="ECO:0000256" key="1">
    <source>
        <dbReference type="SAM" id="SignalP"/>
    </source>
</evidence>